<dbReference type="AlphaFoldDB" id="A0A4C1UU95"/>
<dbReference type="Proteomes" id="UP000299102">
    <property type="component" value="Unassembled WGS sequence"/>
</dbReference>
<organism evidence="2 3">
    <name type="scientific">Eumeta variegata</name>
    <name type="common">Bagworm moth</name>
    <name type="synonym">Eumeta japonica</name>
    <dbReference type="NCBI Taxonomy" id="151549"/>
    <lineage>
        <taxon>Eukaryota</taxon>
        <taxon>Metazoa</taxon>
        <taxon>Ecdysozoa</taxon>
        <taxon>Arthropoda</taxon>
        <taxon>Hexapoda</taxon>
        <taxon>Insecta</taxon>
        <taxon>Pterygota</taxon>
        <taxon>Neoptera</taxon>
        <taxon>Endopterygota</taxon>
        <taxon>Lepidoptera</taxon>
        <taxon>Glossata</taxon>
        <taxon>Ditrysia</taxon>
        <taxon>Tineoidea</taxon>
        <taxon>Psychidae</taxon>
        <taxon>Oiketicinae</taxon>
        <taxon>Eumeta</taxon>
    </lineage>
</organism>
<evidence type="ECO:0000313" key="3">
    <source>
        <dbReference type="Proteomes" id="UP000299102"/>
    </source>
</evidence>
<reference evidence="2 3" key="1">
    <citation type="journal article" date="2019" name="Commun. Biol.">
        <title>The bagworm genome reveals a unique fibroin gene that provides high tensile strength.</title>
        <authorList>
            <person name="Kono N."/>
            <person name="Nakamura H."/>
            <person name="Ohtoshi R."/>
            <person name="Tomita M."/>
            <person name="Numata K."/>
            <person name="Arakawa K."/>
        </authorList>
    </citation>
    <scope>NUCLEOTIDE SEQUENCE [LARGE SCALE GENOMIC DNA]</scope>
</reference>
<evidence type="ECO:0000256" key="1">
    <source>
        <dbReference type="SAM" id="MobiDB-lite"/>
    </source>
</evidence>
<protein>
    <submittedName>
        <fullName evidence="2">Uncharacterized protein</fullName>
    </submittedName>
</protein>
<feature type="region of interest" description="Disordered" evidence="1">
    <location>
        <begin position="1"/>
        <end position="23"/>
    </location>
</feature>
<evidence type="ECO:0000313" key="2">
    <source>
        <dbReference type="EMBL" id="GBP29597.1"/>
    </source>
</evidence>
<sequence length="184" mass="20677">MTFKEANNRTCHQRAAARNRHDSSGRLIHELQTQLVLFRTSRSVEITNETDTSRSNVSSSTVERFHPVATEIFWSQSAKCCPGELNCSIESYSWSRTRPSLFEVRLGPTAVLGARVLLRRGRVRRRRPRRQTRAALIAGAAGGRAGATMRATIQRSKLCRSELLANDLMRGVRRSPTLRSSTLP</sequence>
<proteinExistence type="predicted"/>
<keyword evidence="3" id="KW-1185">Reference proteome</keyword>
<gene>
    <name evidence="2" type="ORF">EVAR_79146_1</name>
</gene>
<accession>A0A4C1UU95</accession>
<dbReference type="EMBL" id="BGZK01000222">
    <property type="protein sequence ID" value="GBP29597.1"/>
    <property type="molecule type" value="Genomic_DNA"/>
</dbReference>
<name>A0A4C1UU95_EUMVA</name>
<comment type="caution">
    <text evidence="2">The sequence shown here is derived from an EMBL/GenBank/DDBJ whole genome shotgun (WGS) entry which is preliminary data.</text>
</comment>